<comment type="caution">
    <text evidence="1">The sequence shown here is derived from an EMBL/GenBank/DDBJ whole genome shotgun (WGS) entry which is preliminary data.</text>
</comment>
<proteinExistence type="predicted"/>
<reference evidence="1" key="2">
    <citation type="journal article" date="2022" name="New Phytol.">
        <title>Evolutionary transition to the ectomycorrhizal habit in the genomes of a hyperdiverse lineage of mushroom-forming fungi.</title>
        <authorList>
            <person name="Looney B."/>
            <person name="Miyauchi S."/>
            <person name="Morin E."/>
            <person name="Drula E."/>
            <person name="Courty P.E."/>
            <person name="Kohler A."/>
            <person name="Kuo A."/>
            <person name="LaButti K."/>
            <person name="Pangilinan J."/>
            <person name="Lipzen A."/>
            <person name="Riley R."/>
            <person name="Andreopoulos W."/>
            <person name="He G."/>
            <person name="Johnson J."/>
            <person name="Nolan M."/>
            <person name="Tritt A."/>
            <person name="Barry K.W."/>
            <person name="Grigoriev I.V."/>
            <person name="Nagy L.G."/>
            <person name="Hibbett D."/>
            <person name="Henrissat B."/>
            <person name="Matheny P.B."/>
            <person name="Labbe J."/>
            <person name="Martin F.M."/>
        </authorList>
    </citation>
    <scope>NUCLEOTIDE SEQUENCE</scope>
    <source>
        <strain evidence="1">FP105234-sp</strain>
    </source>
</reference>
<dbReference type="Proteomes" id="UP000814033">
    <property type="component" value="Unassembled WGS sequence"/>
</dbReference>
<organism evidence="1 2">
    <name type="scientific">Auriscalpium vulgare</name>
    <dbReference type="NCBI Taxonomy" id="40419"/>
    <lineage>
        <taxon>Eukaryota</taxon>
        <taxon>Fungi</taxon>
        <taxon>Dikarya</taxon>
        <taxon>Basidiomycota</taxon>
        <taxon>Agaricomycotina</taxon>
        <taxon>Agaricomycetes</taxon>
        <taxon>Russulales</taxon>
        <taxon>Auriscalpiaceae</taxon>
        <taxon>Auriscalpium</taxon>
    </lineage>
</organism>
<sequence length="175" mass="20188">MQTLRAPPFLHETVQDVNGKRQPTERSIVAKREYYGELSKLRAPVQQLSADLDPRHNPNAPRMQFGIAVTAATIVDFTRRNGLLSPEDLSEETAEDPIDEWTCMAPFMRHLRTMTGGYLAIRPVFDPTDQLWAIMFYDNYTIDSHKYPDAREKKVVETLHRILGISDPPMWYWGP</sequence>
<reference evidence="1" key="1">
    <citation type="submission" date="2021-02" db="EMBL/GenBank/DDBJ databases">
        <authorList>
            <consortium name="DOE Joint Genome Institute"/>
            <person name="Ahrendt S."/>
            <person name="Looney B.P."/>
            <person name="Miyauchi S."/>
            <person name="Morin E."/>
            <person name="Drula E."/>
            <person name="Courty P.E."/>
            <person name="Chicoki N."/>
            <person name="Fauchery L."/>
            <person name="Kohler A."/>
            <person name="Kuo A."/>
            <person name="Labutti K."/>
            <person name="Pangilinan J."/>
            <person name="Lipzen A."/>
            <person name="Riley R."/>
            <person name="Andreopoulos W."/>
            <person name="He G."/>
            <person name="Johnson J."/>
            <person name="Barry K.W."/>
            <person name="Grigoriev I.V."/>
            <person name="Nagy L."/>
            <person name="Hibbett D."/>
            <person name="Henrissat B."/>
            <person name="Matheny P.B."/>
            <person name="Labbe J."/>
            <person name="Martin F."/>
        </authorList>
    </citation>
    <scope>NUCLEOTIDE SEQUENCE</scope>
    <source>
        <strain evidence="1">FP105234-sp</strain>
    </source>
</reference>
<evidence type="ECO:0000313" key="2">
    <source>
        <dbReference type="Proteomes" id="UP000814033"/>
    </source>
</evidence>
<keyword evidence="2" id="KW-1185">Reference proteome</keyword>
<dbReference type="EMBL" id="MU275881">
    <property type="protein sequence ID" value="KAI0048792.1"/>
    <property type="molecule type" value="Genomic_DNA"/>
</dbReference>
<evidence type="ECO:0000313" key="1">
    <source>
        <dbReference type="EMBL" id="KAI0048792.1"/>
    </source>
</evidence>
<protein>
    <submittedName>
        <fullName evidence="1">Uncharacterized protein</fullName>
    </submittedName>
</protein>
<accession>A0ACB8RY99</accession>
<gene>
    <name evidence="1" type="ORF">FA95DRAFT_1557519</name>
</gene>
<name>A0ACB8RY99_9AGAM</name>